<accession>A0ABR0SSX6</accession>
<feature type="region of interest" description="Disordered" evidence="1">
    <location>
        <begin position="1"/>
        <end position="21"/>
    </location>
</feature>
<evidence type="ECO:0000313" key="2">
    <source>
        <dbReference type="EMBL" id="KAK5995247.1"/>
    </source>
</evidence>
<feature type="compositionally biased region" description="Polar residues" evidence="1">
    <location>
        <begin position="339"/>
        <end position="350"/>
    </location>
</feature>
<feature type="region of interest" description="Disordered" evidence="1">
    <location>
        <begin position="254"/>
        <end position="292"/>
    </location>
</feature>
<evidence type="ECO:0000256" key="1">
    <source>
        <dbReference type="SAM" id="MobiDB-lite"/>
    </source>
</evidence>
<gene>
    <name evidence="2" type="ORF">PT974_03646</name>
</gene>
<feature type="compositionally biased region" description="Polar residues" evidence="1">
    <location>
        <begin position="65"/>
        <end position="87"/>
    </location>
</feature>
<reference evidence="2 3" key="1">
    <citation type="submission" date="2024-01" db="EMBL/GenBank/DDBJ databases">
        <title>Complete genome of Cladobotryum mycophilum ATHUM6906.</title>
        <authorList>
            <person name="Christinaki A.C."/>
            <person name="Myridakis A.I."/>
            <person name="Kouvelis V.N."/>
        </authorList>
    </citation>
    <scope>NUCLEOTIDE SEQUENCE [LARGE SCALE GENOMIC DNA]</scope>
    <source>
        <strain evidence="2 3">ATHUM6906</strain>
    </source>
</reference>
<feature type="compositionally biased region" description="Polar residues" evidence="1">
    <location>
        <begin position="124"/>
        <end position="143"/>
    </location>
</feature>
<feature type="region of interest" description="Disordered" evidence="1">
    <location>
        <begin position="39"/>
        <end position="101"/>
    </location>
</feature>
<protein>
    <recommendedName>
        <fullName evidence="4">BTB domain-containing protein</fullName>
    </recommendedName>
</protein>
<feature type="region of interest" description="Disordered" evidence="1">
    <location>
        <begin position="212"/>
        <end position="239"/>
    </location>
</feature>
<evidence type="ECO:0008006" key="4">
    <source>
        <dbReference type="Google" id="ProtNLM"/>
    </source>
</evidence>
<name>A0ABR0SSX6_9HYPO</name>
<dbReference type="EMBL" id="JAVFKD010000004">
    <property type="protein sequence ID" value="KAK5995247.1"/>
    <property type="molecule type" value="Genomic_DNA"/>
</dbReference>
<organism evidence="2 3">
    <name type="scientific">Cladobotryum mycophilum</name>
    <dbReference type="NCBI Taxonomy" id="491253"/>
    <lineage>
        <taxon>Eukaryota</taxon>
        <taxon>Fungi</taxon>
        <taxon>Dikarya</taxon>
        <taxon>Ascomycota</taxon>
        <taxon>Pezizomycotina</taxon>
        <taxon>Sordariomycetes</taxon>
        <taxon>Hypocreomycetidae</taxon>
        <taxon>Hypocreales</taxon>
        <taxon>Hypocreaceae</taxon>
        <taxon>Cladobotryum</taxon>
    </lineage>
</organism>
<proteinExistence type="predicted"/>
<comment type="caution">
    <text evidence="2">The sequence shown here is derived from an EMBL/GenBank/DDBJ whole genome shotgun (WGS) entry which is preliminary data.</text>
</comment>
<sequence length="819" mass="88065">MAPVNGSFKPRRSAVSSRLAPKPVVPALPLRFVKRQTAPLGVAAVTAIPPVSTIATEATDDKEQTNGNQQVKSNEPEQGSSDLTTDTPHAVQSLPHNGPQVNHVAAADANSQSIDAAPIPLPASNGSTAIGNRVTNHTGTNPARATDPIAAEHPTPRRIPEPSSEALAHPHGASAAAVNSLKFSATSSDKAFFIPSTSLRIPDTISDASTVPACWPTHGHRGERGSISRPSTPLPNGPPHMHQAHLSNGSVHFGAFRDSQSSSPAPPHSGGIAPPPGMPMPDGRAPHMMHPNGNGFPPMMPYGAEMIPGTNFDTYGRPAGMPYGPMDYPPYGNALGPSTPHSFHDSQSSAHPEEGGMFNQYPPGLRNGAVGPVDDSHTTIQSRLYGPHDYPRMMPNPNVPPPHMMSPGDNADGLVGYIQQQFASLDLADCALELRYTDDRAPPVRIPGHRFMFARSFQLFNLLRKQTFQADGSPQTLLLETESKWIRSDSFYMAVQRLYGLPLLHAPPRRNNVDTDVTDAGTANDQFEFAISYAAAGHLLEWGSVLRRGCEVATHLLSWQTLERALEFALEGYTDRGTHESHKYSDGSKILLGAVVTFIVHNFPSHFNLDADSTEPVPFARLPLHPLPPPSTVVPITDNVVSSTAPGVSGVQLGKGRRSQQLSGIQFGDLSFIENKNGGSATETPKATHQAQPTTYTTLSRILLDLPFAQLKMILESSGSGNVNGWANAEARYRLIKTAVDERESRRHRVLEAVLSGRVPDADMIRAGLRSPEPRDLGPWTALGWQEDMLPFGNPDGPSLARKWVPLMEPPNGSVAEYP</sequence>
<evidence type="ECO:0000313" key="3">
    <source>
        <dbReference type="Proteomes" id="UP001338125"/>
    </source>
</evidence>
<feature type="region of interest" description="Disordered" evidence="1">
    <location>
        <begin position="115"/>
        <end position="172"/>
    </location>
</feature>
<dbReference type="Proteomes" id="UP001338125">
    <property type="component" value="Unassembled WGS sequence"/>
</dbReference>
<keyword evidence="3" id="KW-1185">Reference proteome</keyword>
<feature type="region of interest" description="Disordered" evidence="1">
    <location>
        <begin position="339"/>
        <end position="391"/>
    </location>
</feature>